<dbReference type="PROSITE" id="PS50110">
    <property type="entry name" value="RESPONSE_REGULATORY"/>
    <property type="match status" value="1"/>
</dbReference>
<evidence type="ECO:0000313" key="3">
    <source>
        <dbReference type="EMBL" id="GMA32434.1"/>
    </source>
</evidence>
<dbReference type="InterPro" id="IPR011006">
    <property type="entry name" value="CheY-like_superfamily"/>
</dbReference>
<dbReference type="Gene3D" id="3.40.50.2300">
    <property type="match status" value="1"/>
</dbReference>
<comment type="caution">
    <text evidence="1">Lacks conserved residue(s) required for the propagation of feature annotation.</text>
</comment>
<dbReference type="EMBL" id="BSUM01000001">
    <property type="protein sequence ID" value="GMA32434.1"/>
    <property type="molecule type" value="Genomic_DNA"/>
</dbReference>
<evidence type="ECO:0000313" key="4">
    <source>
        <dbReference type="Proteomes" id="UP001157161"/>
    </source>
</evidence>
<dbReference type="SUPFAM" id="SSF52172">
    <property type="entry name" value="CheY-like"/>
    <property type="match status" value="1"/>
</dbReference>
<sequence length="74" mass="7842">MTRILLVEDEESYRAPLAYRLEKDGFEVVQAATGPDAVEAFAQGAPTWCCSTSCFPGWTAPRCAASCAAPATSP</sequence>
<protein>
    <recommendedName>
        <fullName evidence="2">Response regulatory domain-containing protein</fullName>
    </recommendedName>
</protein>
<reference evidence="3" key="1">
    <citation type="journal article" date="2014" name="Int. J. Syst. Evol. Microbiol.">
        <title>Complete genome sequence of Corynebacterium casei LMG S-19264T (=DSM 44701T), isolated from a smear-ripened cheese.</title>
        <authorList>
            <consortium name="US DOE Joint Genome Institute (JGI-PGF)"/>
            <person name="Walter F."/>
            <person name="Albersmeier A."/>
            <person name="Kalinowski J."/>
            <person name="Ruckert C."/>
        </authorList>
    </citation>
    <scope>NUCLEOTIDE SEQUENCE</scope>
    <source>
        <strain evidence="3">NBRC 112290</strain>
    </source>
</reference>
<comment type="caution">
    <text evidence="3">The sequence shown here is derived from an EMBL/GenBank/DDBJ whole genome shotgun (WGS) entry which is preliminary data.</text>
</comment>
<reference evidence="3" key="2">
    <citation type="submission" date="2023-02" db="EMBL/GenBank/DDBJ databases">
        <authorList>
            <person name="Sun Q."/>
            <person name="Mori K."/>
        </authorList>
    </citation>
    <scope>NUCLEOTIDE SEQUENCE</scope>
    <source>
        <strain evidence="3">NBRC 112290</strain>
    </source>
</reference>
<gene>
    <name evidence="3" type="ORF">GCM10025875_24260</name>
</gene>
<dbReference type="Proteomes" id="UP001157161">
    <property type="component" value="Unassembled WGS sequence"/>
</dbReference>
<dbReference type="InterPro" id="IPR001789">
    <property type="entry name" value="Sig_transdc_resp-reg_receiver"/>
</dbReference>
<evidence type="ECO:0000256" key="1">
    <source>
        <dbReference type="PROSITE-ProRule" id="PRU00169"/>
    </source>
</evidence>
<name>A0AA37XG29_9MICO</name>
<proteinExistence type="predicted"/>
<feature type="domain" description="Response regulatory" evidence="2">
    <location>
        <begin position="3"/>
        <end position="74"/>
    </location>
</feature>
<dbReference type="GO" id="GO:0000160">
    <property type="term" value="P:phosphorelay signal transduction system"/>
    <property type="evidence" value="ECO:0007669"/>
    <property type="project" value="InterPro"/>
</dbReference>
<organism evidence="3 4">
    <name type="scientific">Litorihabitans aurantiacus</name>
    <dbReference type="NCBI Taxonomy" id="1930061"/>
    <lineage>
        <taxon>Bacteria</taxon>
        <taxon>Bacillati</taxon>
        <taxon>Actinomycetota</taxon>
        <taxon>Actinomycetes</taxon>
        <taxon>Micrococcales</taxon>
        <taxon>Beutenbergiaceae</taxon>
        <taxon>Litorihabitans</taxon>
    </lineage>
</organism>
<evidence type="ECO:0000259" key="2">
    <source>
        <dbReference type="PROSITE" id="PS50110"/>
    </source>
</evidence>
<keyword evidence="4" id="KW-1185">Reference proteome</keyword>
<accession>A0AA37XG29</accession>
<dbReference type="AlphaFoldDB" id="A0AA37XG29"/>